<reference evidence="1" key="1">
    <citation type="journal article" date="2015" name="Nature">
        <title>Complex archaea that bridge the gap between prokaryotes and eukaryotes.</title>
        <authorList>
            <person name="Spang A."/>
            <person name="Saw J.H."/>
            <person name="Jorgensen S.L."/>
            <person name="Zaremba-Niedzwiedzka K."/>
            <person name="Martijn J."/>
            <person name="Lind A.E."/>
            <person name="van Eijk R."/>
            <person name="Schleper C."/>
            <person name="Guy L."/>
            <person name="Ettema T.J."/>
        </authorList>
    </citation>
    <scope>NUCLEOTIDE SEQUENCE</scope>
</reference>
<comment type="caution">
    <text evidence="1">The sequence shown here is derived from an EMBL/GenBank/DDBJ whole genome shotgun (WGS) entry which is preliminary data.</text>
</comment>
<sequence>MATITNLRIPWSSALPQDNNFDVSRDQLEDPLNQIVSTGDIDWGSENFTNVGTINGFNLANFLQDITNELLGDLSDVNANVSSSPVEGDILFYDGATWNRFPRGTDGFFLKSTATSLVWQAISAPVGNFADDAFSIFDNGDATKIINFQVSALTTSTTRTYTWPDKDGTVAMLSDVVGGGNTFADDIFRVFDNVDNSKQLAFQIAGIAPATTRTATWPDKSGTVAFLSDIQVVSDEFLDSLFRINDDADPTKQFAFDAGGISSATLRTWVIPDSNDTFVGKATTDTFSNKLIDGSNNTFQNIPVSALADGVDGELITWDSSGVIDTVAVG</sequence>
<feature type="non-terminal residue" evidence="1">
    <location>
        <position position="330"/>
    </location>
</feature>
<protein>
    <submittedName>
        <fullName evidence="1">Uncharacterized protein</fullName>
    </submittedName>
</protein>
<proteinExistence type="predicted"/>
<name>A0A0F9BRN8_9ZZZZ</name>
<evidence type="ECO:0000313" key="1">
    <source>
        <dbReference type="EMBL" id="KKL24570.1"/>
    </source>
</evidence>
<accession>A0A0F9BRN8</accession>
<dbReference type="EMBL" id="LAZR01036542">
    <property type="protein sequence ID" value="KKL24570.1"/>
    <property type="molecule type" value="Genomic_DNA"/>
</dbReference>
<dbReference type="AlphaFoldDB" id="A0A0F9BRN8"/>
<organism evidence="1">
    <name type="scientific">marine sediment metagenome</name>
    <dbReference type="NCBI Taxonomy" id="412755"/>
    <lineage>
        <taxon>unclassified sequences</taxon>
        <taxon>metagenomes</taxon>
        <taxon>ecological metagenomes</taxon>
    </lineage>
</organism>
<gene>
    <name evidence="1" type="ORF">LCGC14_2413980</name>
</gene>